<comment type="caution">
    <text evidence="2">The sequence shown here is derived from an EMBL/GenBank/DDBJ whole genome shotgun (WGS) entry which is preliminary data.</text>
</comment>
<keyword evidence="3" id="KW-1185">Reference proteome</keyword>
<sequence>MNRDQVTAMRVASAFGAALWAVVGVRYGWPLWVWLPLGVVTLIGPSVVLPFALLRLRTSKEVPIVPPEPVRPEPAPEPEQHAVTGIRLRSAEPDYSFLFSATVHWRPLPDAPGLPHAHPAGLAADVLLEQAGKIAATAVAGDTELARHRLAAALGVVRADPSGRVETWAVDVRLSLPTADADRLHRLAEVRKEQEVWERERDYERKKRAYLGEDVLKNPGSAVVWWLARNEDRMPEVVGSIDDLRKLTAAAHDTRPPEEPAARWSFINPAHLGDLRDADGAQQPTLFRAFQHEMSVEPGTNGGGDIEQQVFSFIEVTSPEDAERARLGGQVARVLEDNGQHELATKVRDRYGAESA</sequence>
<organism evidence="2 3">
    <name type="scientific">Saccharopolyspora cebuensis</name>
    <dbReference type="NCBI Taxonomy" id="418759"/>
    <lineage>
        <taxon>Bacteria</taxon>
        <taxon>Bacillati</taxon>
        <taxon>Actinomycetota</taxon>
        <taxon>Actinomycetes</taxon>
        <taxon>Pseudonocardiales</taxon>
        <taxon>Pseudonocardiaceae</taxon>
        <taxon>Saccharopolyspora</taxon>
    </lineage>
</organism>
<dbReference type="RefSeq" id="WP_345362718.1">
    <property type="nucleotide sequence ID" value="NZ_BAABII010000007.1"/>
</dbReference>
<gene>
    <name evidence="2" type="ORF">AB8O55_26020</name>
</gene>
<keyword evidence="1" id="KW-0812">Transmembrane</keyword>
<feature type="transmembrane region" description="Helical" evidence="1">
    <location>
        <begin position="31"/>
        <end position="54"/>
    </location>
</feature>
<protein>
    <submittedName>
        <fullName evidence="2">Uncharacterized protein</fullName>
    </submittedName>
</protein>
<evidence type="ECO:0000313" key="3">
    <source>
        <dbReference type="Proteomes" id="UP001564626"/>
    </source>
</evidence>
<reference evidence="2 3" key="1">
    <citation type="submission" date="2024-08" db="EMBL/GenBank/DDBJ databases">
        <title>Genome mining of Saccharopolyspora cebuensis PGLac3 from Nigerian medicinal plant.</title>
        <authorList>
            <person name="Ezeobiora C.E."/>
            <person name="Igbokwe N.H."/>
            <person name="Amin D.H."/>
            <person name="Mendie U.E."/>
        </authorList>
    </citation>
    <scope>NUCLEOTIDE SEQUENCE [LARGE SCALE GENOMIC DNA]</scope>
    <source>
        <strain evidence="2 3">PGLac3</strain>
    </source>
</reference>
<dbReference type="Proteomes" id="UP001564626">
    <property type="component" value="Unassembled WGS sequence"/>
</dbReference>
<evidence type="ECO:0000256" key="1">
    <source>
        <dbReference type="SAM" id="Phobius"/>
    </source>
</evidence>
<name>A0ABV4CR17_9PSEU</name>
<keyword evidence="1" id="KW-0472">Membrane</keyword>
<keyword evidence="1" id="KW-1133">Transmembrane helix</keyword>
<accession>A0ABV4CR17</accession>
<proteinExistence type="predicted"/>
<evidence type="ECO:0000313" key="2">
    <source>
        <dbReference type="EMBL" id="MEY8042878.1"/>
    </source>
</evidence>
<dbReference type="EMBL" id="JBGEHV010000068">
    <property type="protein sequence ID" value="MEY8042878.1"/>
    <property type="molecule type" value="Genomic_DNA"/>
</dbReference>